<dbReference type="PANTHER" id="PTHR42709">
    <property type="entry name" value="ALKALINE PHOSPHATASE LIKE PROTEIN"/>
    <property type="match status" value="1"/>
</dbReference>
<sequence>MSNAITIYAAESGGVAGWATTIMHTLGGPGAAVANAADSVFPAIPSEIILPLAGFAAARGEMPLAGALVWTTIGSVVGALVLYLLGALVGRERLYALATRLPLIRAEDLERSEQWFARHGRKAVLFGRMVPVVRCLVSAPAGVERMPVGQFIALTAVGSAIWNTLFVLAGYHLGENWELVRDYAARYQLAVGIAAGVAVIFWLVRRVRGRSSLGS</sequence>
<dbReference type="Pfam" id="PF09335">
    <property type="entry name" value="VTT_dom"/>
    <property type="match status" value="1"/>
</dbReference>
<name>A0A6G9YBT7_9NOCA</name>
<keyword evidence="4 7" id="KW-0812">Transmembrane</keyword>
<evidence type="ECO:0000256" key="5">
    <source>
        <dbReference type="ARBA" id="ARBA00022989"/>
    </source>
</evidence>
<organism evidence="9 10">
    <name type="scientific">Nocardia arthritidis</name>
    <dbReference type="NCBI Taxonomy" id="228602"/>
    <lineage>
        <taxon>Bacteria</taxon>
        <taxon>Bacillati</taxon>
        <taxon>Actinomycetota</taxon>
        <taxon>Actinomycetes</taxon>
        <taxon>Mycobacteriales</taxon>
        <taxon>Nocardiaceae</taxon>
        <taxon>Nocardia</taxon>
    </lineage>
</organism>
<gene>
    <name evidence="9" type="ORF">F5544_13555</name>
</gene>
<dbReference type="EMBL" id="CP046172">
    <property type="protein sequence ID" value="QIS10600.1"/>
    <property type="molecule type" value="Genomic_DNA"/>
</dbReference>
<evidence type="ECO:0000256" key="1">
    <source>
        <dbReference type="ARBA" id="ARBA00004651"/>
    </source>
</evidence>
<comment type="subcellular location">
    <subcellularLocation>
        <location evidence="1">Cell membrane</location>
        <topology evidence="1">Multi-pass membrane protein</topology>
    </subcellularLocation>
</comment>
<dbReference type="PANTHER" id="PTHR42709:SF6">
    <property type="entry name" value="UNDECAPRENYL PHOSPHATE TRANSPORTER A"/>
    <property type="match status" value="1"/>
</dbReference>
<dbReference type="AlphaFoldDB" id="A0A6G9YBT7"/>
<evidence type="ECO:0000256" key="6">
    <source>
        <dbReference type="ARBA" id="ARBA00023136"/>
    </source>
</evidence>
<feature type="transmembrane region" description="Helical" evidence="7">
    <location>
        <begin position="185"/>
        <end position="204"/>
    </location>
</feature>
<evidence type="ECO:0000259" key="8">
    <source>
        <dbReference type="Pfam" id="PF09335"/>
    </source>
</evidence>
<keyword evidence="6 7" id="KW-0472">Membrane</keyword>
<evidence type="ECO:0000256" key="7">
    <source>
        <dbReference type="SAM" id="Phobius"/>
    </source>
</evidence>
<feature type="transmembrane region" description="Helical" evidence="7">
    <location>
        <begin position="151"/>
        <end position="173"/>
    </location>
</feature>
<evidence type="ECO:0000313" key="10">
    <source>
        <dbReference type="Proteomes" id="UP000503540"/>
    </source>
</evidence>
<feature type="transmembrane region" description="Helical" evidence="7">
    <location>
        <begin position="67"/>
        <end position="90"/>
    </location>
</feature>
<keyword evidence="5 7" id="KW-1133">Transmembrane helix</keyword>
<protein>
    <submittedName>
        <fullName evidence="9">DedA family protein</fullName>
    </submittedName>
</protein>
<evidence type="ECO:0000256" key="2">
    <source>
        <dbReference type="ARBA" id="ARBA00010792"/>
    </source>
</evidence>
<dbReference type="KEGG" id="nah:F5544_13555"/>
<keyword evidence="10" id="KW-1185">Reference proteome</keyword>
<dbReference type="RefSeq" id="WP_167473549.1">
    <property type="nucleotide sequence ID" value="NZ_CP046172.1"/>
</dbReference>
<evidence type="ECO:0000313" key="9">
    <source>
        <dbReference type="EMBL" id="QIS10600.1"/>
    </source>
</evidence>
<evidence type="ECO:0000256" key="3">
    <source>
        <dbReference type="ARBA" id="ARBA00022475"/>
    </source>
</evidence>
<reference evidence="9 10" key="1">
    <citation type="journal article" date="2019" name="ACS Chem. Biol.">
        <title>Identification and Mobilization of a Cryptic Antibiotic Biosynthesis Gene Locus from a Human-Pathogenic Nocardia Isolate.</title>
        <authorList>
            <person name="Herisse M."/>
            <person name="Ishida K."/>
            <person name="Porter J.L."/>
            <person name="Howden B."/>
            <person name="Hertweck C."/>
            <person name="Stinear T.P."/>
            <person name="Pidot S.J."/>
        </authorList>
    </citation>
    <scope>NUCLEOTIDE SEQUENCE [LARGE SCALE GENOMIC DNA]</scope>
    <source>
        <strain evidence="9 10">AUSMDU00012717</strain>
    </source>
</reference>
<proteinExistence type="inferred from homology"/>
<dbReference type="InterPro" id="IPR051311">
    <property type="entry name" value="DedA_domain"/>
</dbReference>
<feature type="domain" description="VTT" evidence="8">
    <location>
        <begin position="44"/>
        <end position="171"/>
    </location>
</feature>
<dbReference type="GO" id="GO:0005886">
    <property type="term" value="C:plasma membrane"/>
    <property type="evidence" value="ECO:0007669"/>
    <property type="project" value="UniProtKB-SubCell"/>
</dbReference>
<keyword evidence="3" id="KW-1003">Cell membrane</keyword>
<dbReference type="Proteomes" id="UP000503540">
    <property type="component" value="Chromosome"/>
</dbReference>
<comment type="similarity">
    <text evidence="2">Belongs to the DedA family.</text>
</comment>
<dbReference type="InterPro" id="IPR032816">
    <property type="entry name" value="VTT_dom"/>
</dbReference>
<accession>A0A6G9YBT7</accession>
<evidence type="ECO:0000256" key="4">
    <source>
        <dbReference type="ARBA" id="ARBA00022692"/>
    </source>
</evidence>